<sequence length="99" mass="11625">MQIIYEYHDVNASDRLEAIAKEKLGHLSTKFDFVHRADVFFKTQNRSDDKEQICDIRLSMPGPRIFASTNAETFESAISETVRDLEDQLRKHKEKMKTY</sequence>
<dbReference type="NCBIfam" id="TIGR00741">
    <property type="entry name" value="yfiA"/>
    <property type="match status" value="1"/>
</dbReference>
<protein>
    <submittedName>
        <fullName evidence="1">Ribosome hibernation-promoting factor, HPF/YfiA family</fullName>
    </submittedName>
</protein>
<dbReference type="SUPFAM" id="SSF69754">
    <property type="entry name" value="Ribosome binding protein Y (YfiA homologue)"/>
    <property type="match status" value="1"/>
</dbReference>
<dbReference type="Pfam" id="PF02482">
    <property type="entry name" value="Ribosomal_S30AE"/>
    <property type="match status" value="1"/>
</dbReference>
<dbReference type="EMBL" id="JBHTHY010000011">
    <property type="protein sequence ID" value="MFD0798399.1"/>
    <property type="molecule type" value="Genomic_DNA"/>
</dbReference>
<gene>
    <name evidence="1" type="primary">hpf</name>
    <name evidence="1" type="ORF">ACFQZJ_13080</name>
</gene>
<reference evidence="2" key="1">
    <citation type="journal article" date="2019" name="Int. J. Syst. Evol. Microbiol.">
        <title>The Global Catalogue of Microorganisms (GCM) 10K type strain sequencing project: providing services to taxonomists for standard genome sequencing and annotation.</title>
        <authorList>
            <consortium name="The Broad Institute Genomics Platform"/>
            <consortium name="The Broad Institute Genome Sequencing Center for Infectious Disease"/>
            <person name="Wu L."/>
            <person name="Ma J."/>
        </authorList>
    </citation>
    <scope>NUCLEOTIDE SEQUENCE [LARGE SCALE GENOMIC DNA]</scope>
    <source>
        <strain evidence="2">CCUG 61948</strain>
    </source>
</reference>
<comment type="caution">
    <text evidence="1">The sequence shown here is derived from an EMBL/GenBank/DDBJ whole genome shotgun (WGS) entry which is preliminary data.</text>
</comment>
<organism evidence="1 2">
    <name type="scientific">Maribacter chungangensis</name>
    <dbReference type="NCBI Taxonomy" id="1069117"/>
    <lineage>
        <taxon>Bacteria</taxon>
        <taxon>Pseudomonadati</taxon>
        <taxon>Bacteroidota</taxon>
        <taxon>Flavobacteriia</taxon>
        <taxon>Flavobacteriales</taxon>
        <taxon>Flavobacteriaceae</taxon>
        <taxon>Maribacter</taxon>
    </lineage>
</organism>
<dbReference type="InterPro" id="IPR036567">
    <property type="entry name" value="RHF-like"/>
</dbReference>
<accession>A0ABW3B5X6</accession>
<name>A0ABW3B5X6_9FLAO</name>
<dbReference type="InterPro" id="IPR003489">
    <property type="entry name" value="RHF/RaiA"/>
</dbReference>
<proteinExistence type="predicted"/>
<evidence type="ECO:0000313" key="1">
    <source>
        <dbReference type="EMBL" id="MFD0798399.1"/>
    </source>
</evidence>
<dbReference type="CDD" id="cd00552">
    <property type="entry name" value="RaiA"/>
    <property type="match status" value="1"/>
</dbReference>
<dbReference type="Proteomes" id="UP001597012">
    <property type="component" value="Unassembled WGS sequence"/>
</dbReference>
<keyword evidence="2" id="KW-1185">Reference proteome</keyword>
<dbReference type="RefSeq" id="WP_379935125.1">
    <property type="nucleotide sequence ID" value="NZ_JBHTHY010000011.1"/>
</dbReference>
<dbReference type="Gene3D" id="3.30.160.100">
    <property type="entry name" value="Ribosome hibernation promotion factor-like"/>
    <property type="match status" value="1"/>
</dbReference>
<evidence type="ECO:0000313" key="2">
    <source>
        <dbReference type="Proteomes" id="UP001597012"/>
    </source>
</evidence>